<keyword evidence="2" id="KW-0687">Ribonucleoprotein</keyword>
<dbReference type="Proteomes" id="UP000629371">
    <property type="component" value="Unassembled WGS sequence"/>
</dbReference>
<reference evidence="2 3" key="1">
    <citation type="submission" date="2021-01" db="EMBL/GenBank/DDBJ databases">
        <title>WGS of actinomycetes isolated from Thailand.</title>
        <authorList>
            <person name="Thawai C."/>
        </authorList>
    </citation>
    <scope>NUCLEOTIDE SEQUENCE [LARGE SCALE GENOMIC DNA]</scope>
    <source>
        <strain evidence="2 3">CH9-7</strain>
    </source>
</reference>
<dbReference type="InterPro" id="IPR013823">
    <property type="entry name" value="Ribosomal_bL12_C"/>
</dbReference>
<dbReference type="EMBL" id="JAERRI010000013">
    <property type="protein sequence ID" value="MBL1092419.1"/>
    <property type="molecule type" value="Genomic_DNA"/>
</dbReference>
<dbReference type="SUPFAM" id="SSF54736">
    <property type="entry name" value="ClpS-like"/>
    <property type="match status" value="1"/>
</dbReference>
<dbReference type="Pfam" id="PF00542">
    <property type="entry name" value="Ribosomal_L12"/>
    <property type="match status" value="1"/>
</dbReference>
<dbReference type="InterPro" id="IPR014719">
    <property type="entry name" value="Ribosomal_bL12_C/ClpS-like"/>
</dbReference>
<evidence type="ECO:0000313" key="2">
    <source>
        <dbReference type="EMBL" id="MBL1092419.1"/>
    </source>
</evidence>
<name>A0ABS1MXB4_9ACTN</name>
<dbReference type="RefSeq" id="WP_030414523.1">
    <property type="nucleotide sequence ID" value="NZ_JAERRI010000013.1"/>
</dbReference>
<proteinExistence type="predicted"/>
<dbReference type="Gene3D" id="3.30.1390.10">
    <property type="match status" value="1"/>
</dbReference>
<dbReference type="GO" id="GO:0005840">
    <property type="term" value="C:ribosome"/>
    <property type="evidence" value="ECO:0007669"/>
    <property type="project" value="UniProtKB-KW"/>
</dbReference>
<comment type="caution">
    <text evidence="2">The sequence shown here is derived from an EMBL/GenBank/DDBJ whole genome shotgun (WGS) entry which is preliminary data.</text>
</comment>
<evidence type="ECO:0000313" key="3">
    <source>
        <dbReference type="Proteomes" id="UP000629371"/>
    </source>
</evidence>
<keyword evidence="2" id="KW-0689">Ribosomal protein</keyword>
<organism evidence="2 3">
    <name type="scientific">Streptomyces siderophoricus</name>
    <dbReference type="NCBI Taxonomy" id="2802281"/>
    <lineage>
        <taxon>Bacteria</taxon>
        <taxon>Bacillati</taxon>
        <taxon>Actinomycetota</taxon>
        <taxon>Actinomycetes</taxon>
        <taxon>Kitasatosporales</taxon>
        <taxon>Streptomycetaceae</taxon>
        <taxon>Streptomyces</taxon>
    </lineage>
</organism>
<feature type="domain" description="Large ribosomal subunit protein bL12 C-terminal" evidence="1">
    <location>
        <begin position="65"/>
        <end position="93"/>
    </location>
</feature>
<sequence length="96" mass="10656">MENLLPGIALVVLALAVWSSTGDRRSKTLERRLVRLENKVDLLLAHAGIEEPQDPRLAEIDALLAKDKKIQAIKLHRELTGSGLAEAKEAVERRAR</sequence>
<protein>
    <submittedName>
        <fullName evidence="2">Ribosomal protein L7/L12</fullName>
    </submittedName>
</protein>
<accession>A0ABS1MXB4</accession>
<evidence type="ECO:0000259" key="1">
    <source>
        <dbReference type="Pfam" id="PF00542"/>
    </source>
</evidence>
<gene>
    <name evidence="2" type="ORF">JK360_24020</name>
</gene>
<keyword evidence="3" id="KW-1185">Reference proteome</keyword>